<protein>
    <submittedName>
        <fullName evidence="1">L-carnitine dehydratase/bile acid-inducible protein F</fullName>
    </submittedName>
</protein>
<sequence>MTAVPALHEELAPAVAATAETRAAEIAGPRTWWAGPLDVEGLALGSVQAALSAAQLLFGPPARFFSDSASVRSAFNSLAHLRVDGRAPEQFAPLSGYFATSDGWVRLHANYPHHARALRTALQVTTKDEAVRRLAGLAADEVADRVTSAGGLAVALRTAQEWRDSPMGRAVREQPWIRFALAEGRTRALPEPGSLDGVRILDFTRVIAGPIATRLLALLGAEVLRVDPPDNPELADQYIDAGFGKRSAVADCADPRQLETVLALAASADAVVCGYRPGALRRFGLDAQSLRERFPDLVVVTLDAWGDEGPWGDRRGFDSLVQCATGIGERYGRTGAGGEWRPGALPCQALDHATGYGAAAAVLALLARRREAGPGWAHLSLARTAQLLLDLPPVEHAARELPVATGEFDSAHGKLRYAQPPVFTAAKRLQYRWPPGRYGADPLAWA</sequence>
<gene>
    <name evidence="1" type="ordered locus">Srot_1676</name>
</gene>
<organism evidence="1 2">
    <name type="scientific">Segniliparus rotundus (strain ATCC BAA-972 / CDC 1076 / CIP 108378 / DSM 44985 / JCM 13578)</name>
    <dbReference type="NCBI Taxonomy" id="640132"/>
    <lineage>
        <taxon>Bacteria</taxon>
        <taxon>Bacillati</taxon>
        <taxon>Actinomycetota</taxon>
        <taxon>Actinomycetes</taxon>
        <taxon>Mycobacteriales</taxon>
        <taxon>Segniliparaceae</taxon>
        <taxon>Segniliparus</taxon>
    </lineage>
</organism>
<dbReference type="OrthoDB" id="9058532at2"/>
<dbReference type="AlphaFoldDB" id="D6Z857"/>
<dbReference type="SUPFAM" id="SSF89796">
    <property type="entry name" value="CoA-transferase family III (CaiB/BaiF)"/>
    <property type="match status" value="2"/>
</dbReference>
<keyword evidence="2" id="KW-1185">Reference proteome</keyword>
<proteinExistence type="predicted"/>
<dbReference type="PANTHER" id="PTHR48228">
    <property type="entry name" value="SUCCINYL-COA--D-CITRAMALATE COA-TRANSFERASE"/>
    <property type="match status" value="1"/>
</dbReference>
<accession>D6Z857</accession>
<dbReference type="Proteomes" id="UP000002247">
    <property type="component" value="Chromosome"/>
</dbReference>
<dbReference type="InterPro" id="IPR050509">
    <property type="entry name" value="CoA-transferase_III"/>
</dbReference>
<dbReference type="EMBL" id="CP001958">
    <property type="protein sequence ID" value="ADG98137.1"/>
    <property type="molecule type" value="Genomic_DNA"/>
</dbReference>
<dbReference type="PANTHER" id="PTHR48228:SF4">
    <property type="entry name" value="BLR3030 PROTEIN"/>
    <property type="match status" value="1"/>
</dbReference>
<dbReference type="HOGENOM" id="CLU_021588_0_1_11"/>
<dbReference type="RefSeq" id="WP_013138590.1">
    <property type="nucleotide sequence ID" value="NC_014168.1"/>
</dbReference>
<dbReference type="Pfam" id="PF02515">
    <property type="entry name" value="CoA_transf_3"/>
    <property type="match status" value="1"/>
</dbReference>
<reference evidence="1 2" key="1">
    <citation type="journal article" date="2010" name="Stand. Genomic Sci.">
        <title>Complete genome sequence of Segniliparus rotundus type strain (CDC 1076).</title>
        <authorList>
            <person name="Sikorski J."/>
            <person name="Lapidus A."/>
            <person name="Copeland A."/>
            <person name="Misra M."/>
            <person name="Glavina Del Rio T."/>
            <person name="Nolan M."/>
            <person name="Lucas S."/>
            <person name="Chen F."/>
            <person name="Tice H."/>
            <person name="Cheng J.F."/>
            <person name="Jando M."/>
            <person name="Schneider S."/>
            <person name="Bruce D."/>
            <person name="Goodwin L."/>
            <person name="Pitluck S."/>
            <person name="Liolios K."/>
            <person name="Mikhailova N."/>
            <person name="Pati A."/>
            <person name="Ivanova N."/>
            <person name="Mavromatis K."/>
            <person name="Chen A."/>
            <person name="Palaniappan K."/>
            <person name="Chertkov O."/>
            <person name="Land M."/>
            <person name="Hauser L."/>
            <person name="Chang Y.J."/>
            <person name="Jeffries C.D."/>
            <person name="Brettin T."/>
            <person name="Detter J.C."/>
            <person name="Han C."/>
            <person name="Rohde M."/>
            <person name="Goker M."/>
            <person name="Bristow J."/>
            <person name="Eisen J.A."/>
            <person name="Markowitz V."/>
            <person name="Hugenholtz P."/>
            <person name="Kyrpides N.C."/>
            <person name="Klenk H.P."/>
        </authorList>
    </citation>
    <scope>NUCLEOTIDE SEQUENCE [LARGE SCALE GENOMIC DNA]</scope>
    <source>
        <strain evidence="2">ATCC BAA-972 / CDC 1076 / CIP 108378 / DSM 44985 / JCM 13578</strain>
    </source>
</reference>
<name>D6Z857_SEGRD</name>
<dbReference type="InterPro" id="IPR003673">
    <property type="entry name" value="CoA-Trfase_fam_III"/>
</dbReference>
<dbReference type="GO" id="GO:0003824">
    <property type="term" value="F:catalytic activity"/>
    <property type="evidence" value="ECO:0007669"/>
    <property type="project" value="InterPro"/>
</dbReference>
<dbReference type="InterPro" id="IPR023606">
    <property type="entry name" value="CoA-Trfase_III_dom_1_sf"/>
</dbReference>
<evidence type="ECO:0000313" key="2">
    <source>
        <dbReference type="Proteomes" id="UP000002247"/>
    </source>
</evidence>
<dbReference type="eggNOG" id="COG1804">
    <property type="taxonomic scope" value="Bacteria"/>
</dbReference>
<evidence type="ECO:0000313" key="1">
    <source>
        <dbReference type="EMBL" id="ADG98137.1"/>
    </source>
</evidence>
<dbReference type="KEGG" id="srt:Srot_1676"/>
<dbReference type="STRING" id="640132.Srot_1676"/>
<dbReference type="Gene3D" id="3.40.50.10540">
    <property type="entry name" value="Crotonobetainyl-coa:carnitine coa-transferase, domain 1"/>
    <property type="match status" value="1"/>
</dbReference>